<dbReference type="GO" id="GO:0035871">
    <property type="term" value="P:protein K11-linked deubiquitination"/>
    <property type="evidence" value="ECO:0007669"/>
    <property type="project" value="TreeGrafter"/>
</dbReference>
<evidence type="ECO:0000256" key="1">
    <source>
        <dbReference type="ARBA" id="ARBA00000707"/>
    </source>
</evidence>
<dbReference type="EC" id="3.4.19.12" evidence="2"/>
<dbReference type="AlphaFoldDB" id="A0A401QB25"/>
<dbReference type="GO" id="GO:0004843">
    <property type="term" value="F:cysteine-type deubiquitinase activity"/>
    <property type="evidence" value="ECO:0007669"/>
    <property type="project" value="UniProtKB-EC"/>
</dbReference>
<evidence type="ECO:0000256" key="7">
    <source>
        <dbReference type="SAM" id="MobiDB-lite"/>
    </source>
</evidence>
<dbReference type="GO" id="GO:0005634">
    <property type="term" value="C:nucleus"/>
    <property type="evidence" value="ECO:0007669"/>
    <property type="project" value="TreeGrafter"/>
</dbReference>
<gene>
    <name evidence="8" type="ORF">scyTo_0022359</name>
</gene>
<evidence type="ECO:0000313" key="8">
    <source>
        <dbReference type="EMBL" id="GCB82570.1"/>
    </source>
</evidence>
<keyword evidence="5" id="KW-0378">Hydrolase</keyword>
<keyword evidence="3" id="KW-0645">Protease</keyword>
<dbReference type="OrthoDB" id="10064699at2759"/>
<dbReference type="EMBL" id="BFAA01022231">
    <property type="protein sequence ID" value="GCB82570.1"/>
    <property type="molecule type" value="Genomic_DNA"/>
</dbReference>
<name>A0A401QB25_SCYTO</name>
<dbReference type="Gene3D" id="1.10.8.10">
    <property type="entry name" value="DNA helicase RuvA subunit, C-terminal domain"/>
    <property type="match status" value="1"/>
</dbReference>
<evidence type="ECO:0000313" key="9">
    <source>
        <dbReference type="Proteomes" id="UP000288216"/>
    </source>
</evidence>
<dbReference type="Proteomes" id="UP000288216">
    <property type="component" value="Unassembled WGS sequence"/>
</dbReference>
<keyword evidence="4" id="KW-0833">Ubl conjugation pathway</keyword>
<dbReference type="GO" id="GO:0005737">
    <property type="term" value="C:cytoplasm"/>
    <property type="evidence" value="ECO:0007669"/>
    <property type="project" value="TreeGrafter"/>
</dbReference>
<evidence type="ECO:0000256" key="3">
    <source>
        <dbReference type="ARBA" id="ARBA00022670"/>
    </source>
</evidence>
<evidence type="ECO:0000256" key="2">
    <source>
        <dbReference type="ARBA" id="ARBA00012759"/>
    </source>
</evidence>
<evidence type="ECO:0000256" key="6">
    <source>
        <dbReference type="ARBA" id="ARBA00022807"/>
    </source>
</evidence>
<dbReference type="STRING" id="75743.A0A401QB25"/>
<feature type="compositionally biased region" description="Basic and acidic residues" evidence="7">
    <location>
        <begin position="45"/>
        <end position="56"/>
    </location>
</feature>
<dbReference type="GO" id="GO:0071947">
    <property type="term" value="P:protein deubiquitination involved in ubiquitin-dependent protein catabolic process"/>
    <property type="evidence" value="ECO:0007669"/>
    <property type="project" value="TreeGrafter"/>
</dbReference>
<sequence>MTAALSDFEQLRQVNAGNFPYSFNEGRGLKLQDKEPSRLVRSVHPRQEDPVQEKRLTRGISHASSTIVSLARSHMSNNGSSEHSLETPICTFQLPDLTVYREDFRNFIERDLIEQSMLVALEQA</sequence>
<comment type="caution">
    <text evidence="8">The sequence shown here is derived from an EMBL/GenBank/DDBJ whole genome shotgun (WGS) entry which is preliminary data.</text>
</comment>
<keyword evidence="9" id="KW-1185">Reference proteome</keyword>
<dbReference type="PANTHER" id="PTHR13367:SF8">
    <property type="entry name" value="OTU DOMAIN-CONTAINING PROTEIN 7B"/>
    <property type="match status" value="1"/>
</dbReference>
<accession>A0A401QB25</accession>
<evidence type="ECO:0000256" key="4">
    <source>
        <dbReference type="ARBA" id="ARBA00022786"/>
    </source>
</evidence>
<feature type="non-terminal residue" evidence="8">
    <location>
        <position position="124"/>
    </location>
</feature>
<evidence type="ECO:0000256" key="5">
    <source>
        <dbReference type="ARBA" id="ARBA00022801"/>
    </source>
</evidence>
<comment type="catalytic activity">
    <reaction evidence="1">
        <text>Thiol-dependent hydrolysis of ester, thioester, amide, peptide and isopeptide bonds formed by the C-terminal Gly of ubiquitin (a 76-residue protein attached to proteins as an intracellular targeting signal).</text>
        <dbReference type="EC" id="3.4.19.12"/>
    </reaction>
</comment>
<proteinExistence type="predicted"/>
<reference evidence="8 9" key="1">
    <citation type="journal article" date="2018" name="Nat. Ecol. Evol.">
        <title>Shark genomes provide insights into elasmobranch evolution and the origin of vertebrates.</title>
        <authorList>
            <person name="Hara Y"/>
            <person name="Yamaguchi K"/>
            <person name="Onimaru K"/>
            <person name="Kadota M"/>
            <person name="Koyanagi M"/>
            <person name="Keeley SD"/>
            <person name="Tatsumi K"/>
            <person name="Tanaka K"/>
            <person name="Motone F"/>
            <person name="Kageyama Y"/>
            <person name="Nozu R"/>
            <person name="Adachi N"/>
            <person name="Nishimura O"/>
            <person name="Nakagawa R"/>
            <person name="Tanegashima C"/>
            <person name="Kiyatake I"/>
            <person name="Matsumoto R"/>
            <person name="Murakumo K"/>
            <person name="Nishida K"/>
            <person name="Terakita A"/>
            <person name="Kuratani S"/>
            <person name="Sato K"/>
            <person name="Hyodo S Kuraku.S."/>
        </authorList>
    </citation>
    <scope>NUCLEOTIDE SEQUENCE [LARGE SCALE GENOMIC DNA]</scope>
</reference>
<dbReference type="GO" id="GO:0070530">
    <property type="term" value="F:K63-linked polyubiquitin modification-dependent protein binding"/>
    <property type="evidence" value="ECO:0007669"/>
    <property type="project" value="TreeGrafter"/>
</dbReference>
<feature type="region of interest" description="Disordered" evidence="7">
    <location>
        <begin position="34"/>
        <end position="58"/>
    </location>
</feature>
<dbReference type="GO" id="GO:0071108">
    <property type="term" value="P:protein K48-linked deubiquitination"/>
    <property type="evidence" value="ECO:0007669"/>
    <property type="project" value="TreeGrafter"/>
</dbReference>
<protein>
    <recommendedName>
        <fullName evidence="2">ubiquitinyl hydrolase 1</fullName>
        <ecNumber evidence="2">3.4.19.12</ecNumber>
    </recommendedName>
</protein>
<organism evidence="8 9">
    <name type="scientific">Scyliorhinus torazame</name>
    <name type="common">Cloudy catshark</name>
    <name type="synonym">Catulus torazame</name>
    <dbReference type="NCBI Taxonomy" id="75743"/>
    <lineage>
        <taxon>Eukaryota</taxon>
        <taxon>Metazoa</taxon>
        <taxon>Chordata</taxon>
        <taxon>Craniata</taxon>
        <taxon>Vertebrata</taxon>
        <taxon>Chondrichthyes</taxon>
        <taxon>Elasmobranchii</taxon>
        <taxon>Galeomorphii</taxon>
        <taxon>Galeoidea</taxon>
        <taxon>Carcharhiniformes</taxon>
        <taxon>Scyliorhinidae</taxon>
        <taxon>Scyliorhinus</taxon>
    </lineage>
</organism>
<dbReference type="InterPro" id="IPR051346">
    <property type="entry name" value="OTU_Deubiquitinase"/>
</dbReference>
<dbReference type="PANTHER" id="PTHR13367">
    <property type="entry name" value="UBIQUITIN THIOESTERASE"/>
    <property type="match status" value="1"/>
</dbReference>
<keyword evidence="6" id="KW-0788">Thiol protease</keyword>
<dbReference type="GO" id="GO:0070536">
    <property type="term" value="P:protein K63-linked deubiquitination"/>
    <property type="evidence" value="ECO:0007669"/>
    <property type="project" value="TreeGrafter"/>
</dbReference>